<accession>K2S9R2</accession>
<organism evidence="1 2">
    <name type="scientific">Macrophomina phaseolina (strain MS6)</name>
    <name type="common">Charcoal rot fungus</name>
    <dbReference type="NCBI Taxonomy" id="1126212"/>
    <lineage>
        <taxon>Eukaryota</taxon>
        <taxon>Fungi</taxon>
        <taxon>Dikarya</taxon>
        <taxon>Ascomycota</taxon>
        <taxon>Pezizomycotina</taxon>
        <taxon>Dothideomycetes</taxon>
        <taxon>Dothideomycetes incertae sedis</taxon>
        <taxon>Botryosphaeriales</taxon>
        <taxon>Botryosphaeriaceae</taxon>
        <taxon>Macrophomina</taxon>
    </lineage>
</organism>
<evidence type="ECO:0000313" key="1">
    <source>
        <dbReference type="EMBL" id="EKG13635.1"/>
    </source>
</evidence>
<dbReference type="PANTHER" id="PTHR42044">
    <property type="entry name" value="DUF676 DOMAIN-CONTAINING PROTEIN-RELATED"/>
    <property type="match status" value="1"/>
</dbReference>
<gene>
    <name evidence="1" type="ORF">MPH_09217</name>
</gene>
<proteinExistence type="predicted"/>
<dbReference type="AlphaFoldDB" id="K2S9R2"/>
<evidence type="ECO:0000313" key="2">
    <source>
        <dbReference type="Proteomes" id="UP000007129"/>
    </source>
</evidence>
<dbReference type="PANTHER" id="PTHR42044:SF2">
    <property type="entry name" value="DUF676 DOMAIN-CONTAINING PROTEIN"/>
    <property type="match status" value="1"/>
</dbReference>
<name>K2S9R2_MACPH</name>
<reference evidence="1 2" key="1">
    <citation type="journal article" date="2012" name="BMC Genomics">
        <title>Tools to kill: Genome of one of the most destructive plant pathogenic fungi Macrophomina phaseolina.</title>
        <authorList>
            <person name="Islam M.S."/>
            <person name="Haque M.S."/>
            <person name="Islam M.M."/>
            <person name="Emdad E.M."/>
            <person name="Halim A."/>
            <person name="Hossen Q.M.M."/>
            <person name="Hossain M.Z."/>
            <person name="Ahmed B."/>
            <person name="Rahim S."/>
            <person name="Rahman M.S."/>
            <person name="Alam M.M."/>
            <person name="Hou S."/>
            <person name="Wan X."/>
            <person name="Saito J.A."/>
            <person name="Alam M."/>
        </authorList>
    </citation>
    <scope>NUCLEOTIDE SEQUENCE [LARGE SCALE GENOMIC DNA]</scope>
    <source>
        <strain evidence="1 2">MS6</strain>
    </source>
</reference>
<sequence length="716" mass="75364">MLGHTLAAFRNVATIADHTAKIATHAVGEEVAREVQVAADLAEKALRIAEGEVQDVPGTARDIARNAAGMATETLQDVAGGVAMGTVAIGRNALNIVEDATQIAEQAGEDATKRATNMARNAAHIAVNATTIVTATSSPAQRTAAKIVGNALSIADEAAGIASKAVGGTADSAVKIAGKAAEVAGEAAKVTGAAAEDAGGAAIAIARNAAIIAEEATKITGGAAGGALRITQGAASIAGEAARIVGGTVEGVVGGAVEDVAGSTVEVANHISSIAGHAESIAAGVVTDTLRAGRFKLSQGAGKLFSLCAEPNVVLETATAVFRNADPEVVRSSVLEITGCIFAAVAPDLGRAPAIYAQIMGNKETAATLQHIINNRSKVAQFFISLVEPAKLFVAASTPEGEEANGKEDENRYNELHLGKAMNRHAVISQLQRLAKSLVVILQDDQDQSGLANFVMDTQLETDGDDDMVGDNTAKSIAEEEEPWFFINGIAGELYWSSLACNKLKKRFSREVHSIFNRSEGILWDLIECAGQRDPRGGEGGLETKSSKEALENLKRKLKQALSSKGDEGKGSVVVVAHSQGCLLLRMVLEELVEEAKTDDTMWTKMKRLRVYTFGNPSTDWDVHKYVGHTEHFANKADYVAELGVLKNGKGYQCEDCSDEENKDHPQQLTFINHKWKGHLFGAQYSLNAGDYEPNDSPLLLDMDRDIMIVNSIPNG</sequence>
<dbReference type="STRING" id="1126212.K2S9R2"/>
<dbReference type="eggNOG" id="ENOG502QS99">
    <property type="taxonomic scope" value="Eukaryota"/>
</dbReference>
<dbReference type="VEuPathDB" id="FungiDB:MPH_09217"/>
<dbReference type="InParanoid" id="K2S9R2"/>
<dbReference type="HOGENOM" id="CLU_385903_0_0_1"/>
<comment type="caution">
    <text evidence="1">The sequence shown here is derived from an EMBL/GenBank/DDBJ whole genome shotgun (WGS) entry which is preliminary data.</text>
</comment>
<protein>
    <submittedName>
        <fullName evidence="1">Uncharacterized protein</fullName>
    </submittedName>
</protein>
<dbReference type="EMBL" id="AHHD01000388">
    <property type="protein sequence ID" value="EKG13635.1"/>
    <property type="molecule type" value="Genomic_DNA"/>
</dbReference>
<dbReference type="Proteomes" id="UP000007129">
    <property type="component" value="Unassembled WGS sequence"/>
</dbReference>
<dbReference type="OrthoDB" id="202545at2759"/>